<reference evidence="2" key="1">
    <citation type="submission" date="2006-10" db="EMBL/GenBank/DDBJ databases">
        <authorList>
            <person name="Amadeo P."/>
            <person name="Zhao Q."/>
            <person name="Wortman J."/>
            <person name="Fraser-Liggett C."/>
            <person name="Carlton J."/>
        </authorList>
    </citation>
    <scope>NUCLEOTIDE SEQUENCE</scope>
    <source>
        <strain evidence="2">G3</strain>
    </source>
</reference>
<dbReference type="VEuPathDB" id="TrichDB:TVAG_433540"/>
<dbReference type="Proteomes" id="UP000001542">
    <property type="component" value="Unassembled WGS sequence"/>
</dbReference>
<keyword evidence="3" id="KW-1185">Reference proteome</keyword>
<reference evidence="2" key="2">
    <citation type="journal article" date="2007" name="Science">
        <title>Draft genome sequence of the sexually transmitted pathogen Trichomonas vaginalis.</title>
        <authorList>
            <person name="Carlton J.M."/>
            <person name="Hirt R.P."/>
            <person name="Silva J.C."/>
            <person name="Delcher A.L."/>
            <person name="Schatz M."/>
            <person name="Zhao Q."/>
            <person name="Wortman J.R."/>
            <person name="Bidwell S.L."/>
            <person name="Alsmark U.C.M."/>
            <person name="Besteiro S."/>
            <person name="Sicheritz-Ponten T."/>
            <person name="Noel C.J."/>
            <person name="Dacks J.B."/>
            <person name="Foster P.G."/>
            <person name="Simillion C."/>
            <person name="Van de Peer Y."/>
            <person name="Miranda-Saavedra D."/>
            <person name="Barton G.J."/>
            <person name="Westrop G.D."/>
            <person name="Mueller S."/>
            <person name="Dessi D."/>
            <person name="Fiori P.L."/>
            <person name="Ren Q."/>
            <person name="Paulsen I."/>
            <person name="Zhang H."/>
            <person name="Bastida-Corcuera F.D."/>
            <person name="Simoes-Barbosa A."/>
            <person name="Brown M.T."/>
            <person name="Hayes R.D."/>
            <person name="Mukherjee M."/>
            <person name="Okumura C.Y."/>
            <person name="Schneider R."/>
            <person name="Smith A.J."/>
            <person name="Vanacova S."/>
            <person name="Villalvazo M."/>
            <person name="Haas B.J."/>
            <person name="Pertea M."/>
            <person name="Feldblyum T.V."/>
            <person name="Utterback T.R."/>
            <person name="Shu C.L."/>
            <person name="Osoegawa K."/>
            <person name="de Jong P.J."/>
            <person name="Hrdy I."/>
            <person name="Horvathova L."/>
            <person name="Zubacova Z."/>
            <person name="Dolezal P."/>
            <person name="Malik S.B."/>
            <person name="Logsdon J.M. Jr."/>
            <person name="Henze K."/>
            <person name="Gupta A."/>
            <person name="Wang C.C."/>
            <person name="Dunne R.L."/>
            <person name="Upcroft J.A."/>
            <person name="Upcroft P."/>
            <person name="White O."/>
            <person name="Salzberg S.L."/>
            <person name="Tang P."/>
            <person name="Chiu C.-H."/>
            <person name="Lee Y.-S."/>
            <person name="Embley T.M."/>
            <person name="Coombs G.H."/>
            <person name="Mottram J.C."/>
            <person name="Tachezy J."/>
            <person name="Fraser-Liggett C.M."/>
            <person name="Johnson P.J."/>
        </authorList>
    </citation>
    <scope>NUCLEOTIDE SEQUENCE [LARGE SCALE GENOMIC DNA]</scope>
    <source>
        <strain evidence="2">G3</strain>
    </source>
</reference>
<proteinExistence type="predicted"/>
<dbReference type="RefSeq" id="XP_001307875.1">
    <property type="nucleotide sequence ID" value="XM_001307874.1"/>
</dbReference>
<evidence type="ECO:0000313" key="2">
    <source>
        <dbReference type="EMBL" id="EAX94945.1"/>
    </source>
</evidence>
<gene>
    <name evidence="2" type="ORF">TVAG_433540</name>
</gene>
<evidence type="ECO:0000313" key="3">
    <source>
        <dbReference type="Proteomes" id="UP000001542"/>
    </source>
</evidence>
<dbReference type="AlphaFoldDB" id="A2FJH5"/>
<dbReference type="VEuPathDB" id="TrichDB:TVAGG3_0106860"/>
<dbReference type="KEGG" id="tva:4752689"/>
<feature type="coiled-coil region" evidence="1">
    <location>
        <begin position="370"/>
        <end position="397"/>
    </location>
</feature>
<dbReference type="EMBL" id="DS113830">
    <property type="protein sequence ID" value="EAX94945.1"/>
    <property type="molecule type" value="Genomic_DNA"/>
</dbReference>
<protein>
    <submittedName>
        <fullName evidence="2">Uncharacterized protein</fullName>
    </submittedName>
</protein>
<keyword evidence="1" id="KW-0175">Coiled coil</keyword>
<accession>A2FJH5</accession>
<evidence type="ECO:0000256" key="1">
    <source>
        <dbReference type="SAM" id="Coils"/>
    </source>
</evidence>
<sequence length="757" mass="88056">MFHQLKYPLWIEFLKTKGAIERAIDLFITFLIELNVDEEPYDYRIHLASFLTDLVCENNYIPNLAEQTIKSLYDKLNKIMKHCPPDSAVTIFRCIVRINDIWLDKATSEEKTARIKRIIDSAIEQEIIRGMALTYVQKFAGKIIPYRKIVNTLTKSNPSDIYLLQTIYKCAIDGDEYSRYYALKFFARYMTIHKYLMRTAANLFFSIMERFETIEEEIKWVPIFINMIFVYIKLATDANRYKGRVLLLCSILSSDITQKVPWLKNQILDSASSCCNKYPTCSFLSKFFPIHDTSSPGFEKALNKLTNLKFSLKFIPFRPNSLLFIEGLNMHKPKLKISEQEIKSITGEESSFELRPQSMKFVSIDYGLTKQDQKHNIEDLEEFISQTQDQFKQIRDTMMSKHYPDHNNFHPSLRSKIMSVNIVLKENAKKIYHYQKYVIDEFIDIASEIIDVSSKHRYLVANIKSMTKIMQSLLLNSNEYLTLKREKNIISRYAINLSSQSKKYIMENPQTSVYNSFQTGQRSANIKIHYLAPGALDENISEYVRKICLENGQNLSDFVKTQNVTSLVSDTYALSFVIIEDVNLDRNSDLTVPIIVNSLFRYAFDNAYNDESILNRYKEEDGRFLSICPKILSIDINNLKIRPEIIRKISVFKTVKGLLASCHHSLFHTMSYSNPVDISFELYKAICQLPNLANNPTLTNEESSWFLLFLICNDPPPNVFSISKFLKKFEQTVTSLELIVSMNIFHRSISLAFENFI</sequence>
<organism evidence="2 3">
    <name type="scientific">Trichomonas vaginalis (strain ATCC PRA-98 / G3)</name>
    <dbReference type="NCBI Taxonomy" id="412133"/>
    <lineage>
        <taxon>Eukaryota</taxon>
        <taxon>Metamonada</taxon>
        <taxon>Parabasalia</taxon>
        <taxon>Trichomonadida</taxon>
        <taxon>Trichomonadidae</taxon>
        <taxon>Trichomonas</taxon>
    </lineage>
</organism>
<dbReference type="InParanoid" id="A2FJH5"/>
<name>A2FJH5_TRIV3</name>